<feature type="region of interest" description="Disordered" evidence="1">
    <location>
        <begin position="1"/>
        <end position="23"/>
    </location>
</feature>
<accession>A0A9D4CYA9</accession>
<dbReference type="EMBL" id="JAIWYP010000011">
    <property type="protein sequence ID" value="KAH3734727.1"/>
    <property type="molecule type" value="Genomic_DNA"/>
</dbReference>
<comment type="caution">
    <text evidence="2">The sequence shown here is derived from an EMBL/GenBank/DDBJ whole genome shotgun (WGS) entry which is preliminary data.</text>
</comment>
<sequence>MHDDREASASPAKQASLPNTATFLLPDHGKPPFLTQLHSCFQTMVSLPSTMVPVC</sequence>
<protein>
    <submittedName>
        <fullName evidence="2">Uncharacterized protein</fullName>
    </submittedName>
</protein>
<evidence type="ECO:0000313" key="2">
    <source>
        <dbReference type="EMBL" id="KAH3734727.1"/>
    </source>
</evidence>
<gene>
    <name evidence="2" type="ORF">DPMN_041172</name>
</gene>
<organism evidence="2 3">
    <name type="scientific">Dreissena polymorpha</name>
    <name type="common">Zebra mussel</name>
    <name type="synonym">Mytilus polymorpha</name>
    <dbReference type="NCBI Taxonomy" id="45954"/>
    <lineage>
        <taxon>Eukaryota</taxon>
        <taxon>Metazoa</taxon>
        <taxon>Spiralia</taxon>
        <taxon>Lophotrochozoa</taxon>
        <taxon>Mollusca</taxon>
        <taxon>Bivalvia</taxon>
        <taxon>Autobranchia</taxon>
        <taxon>Heteroconchia</taxon>
        <taxon>Euheterodonta</taxon>
        <taxon>Imparidentia</taxon>
        <taxon>Neoheterodontei</taxon>
        <taxon>Myida</taxon>
        <taxon>Dreissenoidea</taxon>
        <taxon>Dreissenidae</taxon>
        <taxon>Dreissena</taxon>
    </lineage>
</organism>
<name>A0A9D4CYA9_DREPO</name>
<reference evidence="2" key="2">
    <citation type="submission" date="2020-11" db="EMBL/GenBank/DDBJ databases">
        <authorList>
            <person name="McCartney M.A."/>
            <person name="Auch B."/>
            <person name="Kono T."/>
            <person name="Mallez S."/>
            <person name="Becker A."/>
            <person name="Gohl D.M."/>
            <person name="Silverstein K.A.T."/>
            <person name="Koren S."/>
            <person name="Bechman K.B."/>
            <person name="Herman A."/>
            <person name="Abrahante J.E."/>
            <person name="Garbe J."/>
        </authorList>
    </citation>
    <scope>NUCLEOTIDE SEQUENCE</scope>
    <source>
        <strain evidence="2">Duluth1</strain>
        <tissue evidence="2">Whole animal</tissue>
    </source>
</reference>
<evidence type="ECO:0000256" key="1">
    <source>
        <dbReference type="SAM" id="MobiDB-lite"/>
    </source>
</evidence>
<reference evidence="2" key="1">
    <citation type="journal article" date="2019" name="bioRxiv">
        <title>The Genome of the Zebra Mussel, Dreissena polymorpha: A Resource for Invasive Species Research.</title>
        <authorList>
            <person name="McCartney M.A."/>
            <person name="Auch B."/>
            <person name="Kono T."/>
            <person name="Mallez S."/>
            <person name="Zhang Y."/>
            <person name="Obille A."/>
            <person name="Becker A."/>
            <person name="Abrahante J.E."/>
            <person name="Garbe J."/>
            <person name="Badalamenti J.P."/>
            <person name="Herman A."/>
            <person name="Mangelson H."/>
            <person name="Liachko I."/>
            <person name="Sullivan S."/>
            <person name="Sone E.D."/>
            <person name="Koren S."/>
            <person name="Silverstein K.A.T."/>
            <person name="Beckman K.B."/>
            <person name="Gohl D.M."/>
        </authorList>
    </citation>
    <scope>NUCLEOTIDE SEQUENCE</scope>
    <source>
        <strain evidence="2">Duluth1</strain>
        <tissue evidence="2">Whole animal</tissue>
    </source>
</reference>
<dbReference type="Proteomes" id="UP000828390">
    <property type="component" value="Unassembled WGS sequence"/>
</dbReference>
<proteinExistence type="predicted"/>
<feature type="compositionally biased region" description="Polar residues" evidence="1">
    <location>
        <begin position="11"/>
        <end position="22"/>
    </location>
</feature>
<dbReference type="AlphaFoldDB" id="A0A9D4CYA9"/>
<evidence type="ECO:0000313" key="3">
    <source>
        <dbReference type="Proteomes" id="UP000828390"/>
    </source>
</evidence>
<keyword evidence="3" id="KW-1185">Reference proteome</keyword>